<keyword evidence="2" id="KW-0966">Cell projection</keyword>
<dbReference type="PANTHER" id="PTHR37533">
    <property type="entry name" value="FLAGELLAR HOOK-LENGTH CONTROL PROTEIN"/>
    <property type="match status" value="1"/>
</dbReference>
<keyword evidence="2" id="KW-0282">Flagellum</keyword>
<organism evidence="2 3">
    <name type="scientific">Desulfofervidus auxilii</name>
    <dbReference type="NCBI Taxonomy" id="1621989"/>
    <lineage>
        <taxon>Bacteria</taxon>
        <taxon>Pseudomonadati</taxon>
        <taxon>Thermodesulfobacteriota</taxon>
        <taxon>Candidatus Desulfofervidia</taxon>
        <taxon>Candidatus Desulfofervidales</taxon>
        <taxon>Candidatus Desulfofervidaceae</taxon>
        <taxon>Candidatus Desulfofervidus</taxon>
    </lineage>
</organism>
<dbReference type="KEGG" id="daw:HS1_000732"/>
<dbReference type="EMBL" id="CP013015">
    <property type="protein sequence ID" value="AMM40537.1"/>
    <property type="molecule type" value="Genomic_DNA"/>
</dbReference>
<reference evidence="2 3" key="1">
    <citation type="submission" date="2015-10" db="EMBL/GenBank/DDBJ databases">
        <title>Candidatus Desulfofervidus auxilii, a hydrogenotrophic sulfate-reducing bacterium involved in the thermophilic anaerobic oxidation of methane.</title>
        <authorList>
            <person name="Krukenberg V."/>
            <person name="Richter M."/>
            <person name="Wegener G."/>
        </authorList>
    </citation>
    <scope>NUCLEOTIDE SEQUENCE [LARGE SCALE GENOMIC DNA]</scope>
    <source>
        <strain evidence="2 3">HS1</strain>
    </source>
</reference>
<dbReference type="RefSeq" id="WP_066061075.1">
    <property type="nucleotide sequence ID" value="NZ_CP013015.1"/>
</dbReference>
<name>A0A7U4QJJ1_DESA2</name>
<sequence>MKESVGGLLFLTKPKGCLRGNNLKRFHKKSFSKLLGTLYAIPLMNLVNQLKIKYRNHSHIYSSEGRLLSEQVANLLKGLKSELGLKKEATEIKQPLASKVVLGEDLTKDPGFKDLEQIIKGIEDGSISEKRILNLLKGLKSELGLKKEGAEIKQPLASKVVLGQNLTITQVGALSPTSRQQQNTGDIIYKIIHFIEKNINSLVYKGHEHIKIETEPPNLGVIDIELEVKGKHLSAIFFTRSFEVKQILESNIHQLKQAFLNKGIELSNFQISVADHSMSWFKKEYSEGSKSGQRQVFRKGKIVSHLRNLEQKWIRANYGNIDVFI</sequence>
<keyword evidence="2" id="KW-0969">Cilium</keyword>
<evidence type="ECO:0000313" key="2">
    <source>
        <dbReference type="EMBL" id="AMM40537.1"/>
    </source>
</evidence>
<dbReference type="Proteomes" id="UP000070560">
    <property type="component" value="Chromosome"/>
</dbReference>
<dbReference type="PANTHER" id="PTHR37533:SF2">
    <property type="entry name" value="FLAGELLAR HOOK-LENGTH CONTROL PROTEIN"/>
    <property type="match status" value="1"/>
</dbReference>
<protein>
    <submittedName>
        <fullName evidence="2">Flagellar hook-length control protein FliK</fullName>
    </submittedName>
</protein>
<dbReference type="Pfam" id="PF02120">
    <property type="entry name" value="Flg_hook"/>
    <property type="match status" value="1"/>
</dbReference>
<dbReference type="InterPro" id="IPR021136">
    <property type="entry name" value="Flagellar_hook_control-like_C"/>
</dbReference>
<evidence type="ECO:0000313" key="3">
    <source>
        <dbReference type="Proteomes" id="UP000070560"/>
    </source>
</evidence>
<gene>
    <name evidence="2" type="ORF">HS1_000732</name>
</gene>
<dbReference type="Gene3D" id="3.30.750.140">
    <property type="match status" value="1"/>
</dbReference>
<dbReference type="InterPro" id="IPR038610">
    <property type="entry name" value="FliK-like_C_sf"/>
</dbReference>
<dbReference type="InterPro" id="IPR052563">
    <property type="entry name" value="FliK"/>
</dbReference>
<feature type="domain" description="Flagellar hook-length control protein-like C-terminal" evidence="1">
    <location>
        <begin position="202"/>
        <end position="275"/>
    </location>
</feature>
<dbReference type="AlphaFoldDB" id="A0A7U4QJJ1"/>
<evidence type="ECO:0000259" key="1">
    <source>
        <dbReference type="Pfam" id="PF02120"/>
    </source>
</evidence>
<accession>A0A7U4QJJ1</accession>
<dbReference type="CDD" id="cd17470">
    <property type="entry name" value="T3SS_Flik_C"/>
    <property type="match status" value="1"/>
</dbReference>
<keyword evidence="3" id="KW-1185">Reference proteome</keyword>
<dbReference type="OrthoDB" id="2112988at2"/>
<proteinExistence type="predicted"/>